<organism evidence="6 7">
    <name type="scientific">Fibrisoma montanum</name>
    <dbReference type="NCBI Taxonomy" id="2305895"/>
    <lineage>
        <taxon>Bacteria</taxon>
        <taxon>Pseudomonadati</taxon>
        <taxon>Bacteroidota</taxon>
        <taxon>Cytophagia</taxon>
        <taxon>Cytophagales</taxon>
        <taxon>Spirosomataceae</taxon>
        <taxon>Fibrisoma</taxon>
    </lineage>
</organism>
<accession>A0A418M8P2</accession>
<gene>
    <name evidence="6" type="ORF">DYU11_15715</name>
</gene>
<keyword evidence="2" id="KW-0731">Sigma factor</keyword>
<dbReference type="Proteomes" id="UP000283523">
    <property type="component" value="Unassembled WGS sequence"/>
</dbReference>
<evidence type="ECO:0000256" key="2">
    <source>
        <dbReference type="ARBA" id="ARBA00023082"/>
    </source>
</evidence>
<evidence type="ECO:0000256" key="1">
    <source>
        <dbReference type="ARBA" id="ARBA00023015"/>
    </source>
</evidence>
<keyword evidence="1" id="KW-0805">Transcription regulation</keyword>
<reference evidence="6 7" key="1">
    <citation type="submission" date="2018-08" db="EMBL/GenBank/DDBJ databases">
        <title>Fibrisoma montanum sp. nov., isolated from Danxia mountain soil.</title>
        <authorList>
            <person name="Huang Y."/>
        </authorList>
    </citation>
    <scope>NUCLEOTIDE SEQUENCE [LARGE SCALE GENOMIC DNA]</scope>
    <source>
        <strain evidence="6 7">HYT19</strain>
    </source>
</reference>
<dbReference type="PANTHER" id="PTHR43133:SF8">
    <property type="entry name" value="RNA POLYMERASE SIGMA FACTOR HI_1459-RELATED"/>
    <property type="match status" value="1"/>
</dbReference>
<dbReference type="InterPro" id="IPR007627">
    <property type="entry name" value="RNA_pol_sigma70_r2"/>
</dbReference>
<sequence length="187" mass="21517">MISPCENHFLHQLRAGTSSAYELLYTAYFPTIAHLVKQNKGNDRDAEDLFQETVIVLLEKIRQPDFALTSSLKTYLYAIARNRWLKRLRDEKLVTTDNETYLATLQDESTLPSTESSDDNPAEQVHQWMNQITGNCQRVLTSVYFSAEPLDSLMQTMGWKNRHTANNQKYKCIQQIKRIATNQKGAA</sequence>
<keyword evidence="4" id="KW-0804">Transcription</keyword>
<dbReference type="EMBL" id="QXED01000004">
    <property type="protein sequence ID" value="RIV22462.1"/>
    <property type="molecule type" value="Genomic_DNA"/>
</dbReference>
<name>A0A418M8P2_9BACT</name>
<dbReference type="Gene3D" id="1.10.1740.10">
    <property type="match status" value="1"/>
</dbReference>
<dbReference type="InterPro" id="IPR014284">
    <property type="entry name" value="RNA_pol_sigma-70_dom"/>
</dbReference>
<dbReference type="OrthoDB" id="1116697at2"/>
<comment type="caution">
    <text evidence="6">The sequence shown here is derived from an EMBL/GenBank/DDBJ whole genome shotgun (WGS) entry which is preliminary data.</text>
</comment>
<evidence type="ECO:0000259" key="5">
    <source>
        <dbReference type="Pfam" id="PF04542"/>
    </source>
</evidence>
<dbReference type="NCBIfam" id="TIGR02937">
    <property type="entry name" value="sigma70-ECF"/>
    <property type="match status" value="1"/>
</dbReference>
<dbReference type="GO" id="GO:0003677">
    <property type="term" value="F:DNA binding"/>
    <property type="evidence" value="ECO:0007669"/>
    <property type="project" value="UniProtKB-KW"/>
</dbReference>
<dbReference type="GO" id="GO:0006352">
    <property type="term" value="P:DNA-templated transcription initiation"/>
    <property type="evidence" value="ECO:0007669"/>
    <property type="project" value="InterPro"/>
</dbReference>
<keyword evidence="7" id="KW-1185">Reference proteome</keyword>
<dbReference type="InterPro" id="IPR013325">
    <property type="entry name" value="RNA_pol_sigma_r2"/>
</dbReference>
<feature type="domain" description="RNA polymerase sigma-70 region 2" evidence="5">
    <location>
        <begin position="24"/>
        <end position="92"/>
    </location>
</feature>
<dbReference type="RefSeq" id="WP_119668647.1">
    <property type="nucleotide sequence ID" value="NZ_QXED01000004.1"/>
</dbReference>
<evidence type="ECO:0000256" key="3">
    <source>
        <dbReference type="ARBA" id="ARBA00023125"/>
    </source>
</evidence>
<dbReference type="AlphaFoldDB" id="A0A418M8P2"/>
<dbReference type="PANTHER" id="PTHR43133">
    <property type="entry name" value="RNA POLYMERASE ECF-TYPE SIGMA FACTO"/>
    <property type="match status" value="1"/>
</dbReference>
<evidence type="ECO:0000313" key="7">
    <source>
        <dbReference type="Proteomes" id="UP000283523"/>
    </source>
</evidence>
<proteinExistence type="predicted"/>
<evidence type="ECO:0000313" key="6">
    <source>
        <dbReference type="EMBL" id="RIV22462.1"/>
    </source>
</evidence>
<dbReference type="InterPro" id="IPR039425">
    <property type="entry name" value="RNA_pol_sigma-70-like"/>
</dbReference>
<protein>
    <submittedName>
        <fullName evidence="6">Sigma-70 family RNA polymerase sigma factor</fullName>
    </submittedName>
</protein>
<dbReference type="Pfam" id="PF04542">
    <property type="entry name" value="Sigma70_r2"/>
    <property type="match status" value="1"/>
</dbReference>
<dbReference type="SUPFAM" id="SSF88946">
    <property type="entry name" value="Sigma2 domain of RNA polymerase sigma factors"/>
    <property type="match status" value="1"/>
</dbReference>
<dbReference type="GO" id="GO:0016987">
    <property type="term" value="F:sigma factor activity"/>
    <property type="evidence" value="ECO:0007669"/>
    <property type="project" value="UniProtKB-KW"/>
</dbReference>
<keyword evidence="3" id="KW-0238">DNA-binding</keyword>
<evidence type="ECO:0000256" key="4">
    <source>
        <dbReference type="ARBA" id="ARBA00023163"/>
    </source>
</evidence>